<evidence type="ECO:0000256" key="2">
    <source>
        <dbReference type="SAM" id="SignalP"/>
    </source>
</evidence>
<feature type="compositionally biased region" description="Basic residues" evidence="1">
    <location>
        <begin position="336"/>
        <end position="358"/>
    </location>
</feature>
<gene>
    <name evidence="3" type="ORF">B7Z12_06955</name>
</gene>
<feature type="region of interest" description="Disordered" evidence="1">
    <location>
        <begin position="63"/>
        <end position="84"/>
    </location>
</feature>
<comment type="caution">
    <text evidence="3">The sequence shown here is derived from an EMBL/GenBank/DDBJ whole genome shotgun (WGS) entry which is preliminary data.</text>
</comment>
<evidence type="ECO:0000313" key="4">
    <source>
        <dbReference type="Proteomes" id="UP000215616"/>
    </source>
</evidence>
<reference evidence="3 4" key="1">
    <citation type="submission" date="2017-03" db="EMBL/GenBank/DDBJ databases">
        <title>Lifting the veil on microbial sulfur biogeochemistry in mining wastewaters.</title>
        <authorList>
            <person name="Kantor R.S."/>
            <person name="Colenbrander Nelson T."/>
            <person name="Marshall S."/>
            <person name="Bennett D."/>
            <person name="Apte S."/>
            <person name="Camacho D."/>
            <person name="Thomas B.C."/>
            <person name="Warren L.A."/>
            <person name="Banfield J.F."/>
        </authorList>
    </citation>
    <scope>NUCLEOTIDE SEQUENCE [LARGE SCALE GENOMIC DNA]</scope>
    <source>
        <strain evidence="3">32-67-7</strain>
    </source>
</reference>
<feature type="compositionally biased region" description="Pro residues" evidence="1">
    <location>
        <begin position="139"/>
        <end position="148"/>
    </location>
</feature>
<proteinExistence type="predicted"/>
<protein>
    <submittedName>
        <fullName evidence="3">Uncharacterized protein</fullName>
    </submittedName>
</protein>
<evidence type="ECO:0000256" key="1">
    <source>
        <dbReference type="SAM" id="MobiDB-lite"/>
    </source>
</evidence>
<accession>A0A258DAK7</accession>
<evidence type="ECO:0000313" key="3">
    <source>
        <dbReference type="EMBL" id="OYX04333.1"/>
    </source>
</evidence>
<name>A0A258DAK7_CAUVI</name>
<feature type="region of interest" description="Disordered" evidence="1">
    <location>
        <begin position="335"/>
        <end position="370"/>
    </location>
</feature>
<dbReference type="AlphaFoldDB" id="A0A258DAK7"/>
<organism evidence="3 4">
    <name type="scientific">Caulobacter vibrioides</name>
    <name type="common">Caulobacter crescentus</name>
    <dbReference type="NCBI Taxonomy" id="155892"/>
    <lineage>
        <taxon>Bacteria</taxon>
        <taxon>Pseudomonadati</taxon>
        <taxon>Pseudomonadota</taxon>
        <taxon>Alphaproteobacteria</taxon>
        <taxon>Caulobacterales</taxon>
        <taxon>Caulobacteraceae</taxon>
        <taxon>Caulobacter</taxon>
    </lineage>
</organism>
<dbReference type="Proteomes" id="UP000215616">
    <property type="component" value="Unassembled WGS sequence"/>
</dbReference>
<feature type="signal peptide" evidence="2">
    <location>
        <begin position="1"/>
        <end position="44"/>
    </location>
</feature>
<feature type="chain" id="PRO_5011971430" evidence="2">
    <location>
        <begin position="45"/>
        <end position="370"/>
    </location>
</feature>
<feature type="region of interest" description="Disordered" evidence="1">
    <location>
        <begin position="123"/>
        <end position="151"/>
    </location>
</feature>
<sequence length="370" mass="38790">MSRWRRPFRDDRPKVKRPKAMRRLKVSMRAIVLSVVLVASPVLAQQQTPAMPPLSDYVPTFGTQSVPPGARPTVPTPSVPDTPVSTAPQVIPPTADPAQVPEALDPLADLIAQSAQALDEEAAETAVAPPPRRRARILPIPPPEPEAPTTPGAYLTTAQIYELRVKGSVAAAQNLQGPLDGSWKVTGADGAQLLALQIVDKVGGASELEGAWRDVRRAGSIGSTGLIDDLRKDGDQIIARFSPRGGDPAVLTLRPAGEEAWSGVLYENGAAVAVQAERIRPQAPPGYESQGRGPYVWPPRVTASRTAPAAKAVCSTKGKKGKALKAAKAKCAAAAKKTKASASKKGKAKATAARKGKGKATAAKSAKKKR</sequence>
<keyword evidence="2" id="KW-0732">Signal</keyword>
<dbReference type="EMBL" id="NCDQ01000084">
    <property type="protein sequence ID" value="OYX04333.1"/>
    <property type="molecule type" value="Genomic_DNA"/>
</dbReference>